<dbReference type="RefSeq" id="WP_345253990.1">
    <property type="nucleotide sequence ID" value="NZ_BAABGY010000005.1"/>
</dbReference>
<organism evidence="1 2">
    <name type="scientific">Flaviaesturariibacter amylovorans</name>
    <dbReference type="NCBI Taxonomy" id="1084520"/>
    <lineage>
        <taxon>Bacteria</taxon>
        <taxon>Pseudomonadati</taxon>
        <taxon>Bacteroidota</taxon>
        <taxon>Chitinophagia</taxon>
        <taxon>Chitinophagales</taxon>
        <taxon>Chitinophagaceae</taxon>
        <taxon>Flaviaestuariibacter</taxon>
    </lineage>
</organism>
<evidence type="ECO:0000313" key="1">
    <source>
        <dbReference type="EMBL" id="GAA4323723.1"/>
    </source>
</evidence>
<dbReference type="Proteomes" id="UP001501725">
    <property type="component" value="Unassembled WGS sequence"/>
</dbReference>
<dbReference type="SUPFAM" id="SSF53187">
    <property type="entry name" value="Zn-dependent exopeptidases"/>
    <property type="match status" value="1"/>
</dbReference>
<keyword evidence="2" id="KW-1185">Reference proteome</keyword>
<comment type="caution">
    <text evidence="1">The sequence shown here is derived from an EMBL/GenBank/DDBJ whole genome shotgun (WGS) entry which is preliminary data.</text>
</comment>
<sequence length="596" mass="67638">MRLLLSLSLALLTTPGLCQTKKSAPNLFPLTRFDTSEGRETPSYAEAIDFWKRLDAASPMVKMLEMGPSDAGYPLHLVLVSADGDFDIASLKRKKKSIILVNNGIHPGEPDGIDASMQLVRDRVPPHNLVPLPNVNGARWMRQDLPKNVVLAIIPVYNIGGTLNRSPYYRVDQAGPLEKGSRGSAQNLDLNRDFIKADSKEALSFARIFRMLDPDVFIDNHVTNGADFQHVMTLLSTQHNKLGGAMGEYLNTKFEPALFAAMKAKGFDMVPYVNHWSDDPPEKGWPQFIDGPRYSSGYSTLWHSFGFVPETHMLKPYPDRVAATKALMECFIDYVAKNGPELQALRAAARKPKESYPLAWKWDRSKSTGIPFKGYTTGEKPSAISGQPRRFYDRSKPYEQTIPFYNTYVDTLLVTRPKAYIIPQGWWKVIERLQANGIRMERLTRDTQLTVEAYRIESYVSAPRPYEGHHPNSKVQVSKRTARQPFRKGDWIISTDQPGARFLAEVLEPQAEDSYFAWNFFDPILGQKEGFSDYVFEETALAWLESHPELRKELEAKKAADAAFAKNGAAQLEFIYKRTPYYEPGHLQYPVYRLLR</sequence>
<evidence type="ECO:0000313" key="2">
    <source>
        <dbReference type="Proteomes" id="UP001501725"/>
    </source>
</evidence>
<name>A0ABP8GGB5_9BACT</name>
<dbReference type="Gene3D" id="3.40.630.10">
    <property type="entry name" value="Zn peptidases"/>
    <property type="match status" value="1"/>
</dbReference>
<accession>A0ABP8GGB5</accession>
<dbReference type="EMBL" id="BAABGY010000005">
    <property type="protein sequence ID" value="GAA4323723.1"/>
    <property type="molecule type" value="Genomic_DNA"/>
</dbReference>
<protein>
    <submittedName>
        <fullName evidence="1">M14 family metallopeptidase</fullName>
    </submittedName>
</protein>
<reference evidence="2" key="1">
    <citation type="journal article" date="2019" name="Int. J. Syst. Evol. Microbiol.">
        <title>The Global Catalogue of Microorganisms (GCM) 10K type strain sequencing project: providing services to taxonomists for standard genome sequencing and annotation.</title>
        <authorList>
            <consortium name="The Broad Institute Genomics Platform"/>
            <consortium name="The Broad Institute Genome Sequencing Center for Infectious Disease"/>
            <person name="Wu L."/>
            <person name="Ma J."/>
        </authorList>
    </citation>
    <scope>NUCLEOTIDE SEQUENCE [LARGE SCALE GENOMIC DNA]</scope>
    <source>
        <strain evidence="2">JCM 17919</strain>
    </source>
</reference>
<proteinExistence type="predicted"/>
<gene>
    <name evidence="1" type="ORF">GCM10023184_10670</name>
</gene>